<evidence type="ECO:0000313" key="2">
    <source>
        <dbReference type="EMBL" id="CDL00971.1"/>
    </source>
</evidence>
<dbReference type="Proteomes" id="UP000018922">
    <property type="component" value="Chromosome I"/>
</dbReference>
<dbReference type="KEGG" id="mgy:MGMSRv2__3756"/>
<dbReference type="AlphaFoldDB" id="V6F8N9"/>
<reference evidence="2 3" key="1">
    <citation type="journal article" date="2014" name="Genome Announc.">
        <title>Complete genome sequence of Magnetospirillum gryphiswaldense MSR-1.</title>
        <authorList>
            <person name="Wang X."/>
            <person name="Wang Q."/>
            <person name="Zhang W."/>
            <person name="Wang Y."/>
            <person name="Li L."/>
            <person name="Wen T."/>
            <person name="Zhang T."/>
            <person name="Zhang Y."/>
            <person name="Xu J."/>
            <person name="Hu J."/>
            <person name="Li S."/>
            <person name="Liu L."/>
            <person name="Liu J."/>
            <person name="Jiang W."/>
            <person name="Tian J."/>
            <person name="Li Y."/>
            <person name="Schuler D."/>
            <person name="Wang L."/>
            <person name="Li J."/>
        </authorList>
    </citation>
    <scope>NUCLEOTIDE SEQUENCE [LARGE SCALE GENOMIC DNA]</scope>
    <source>
        <strain evidence="3">DSM 6361 / JCM 21280 / NBRC 15271 / MSR-1</strain>
    </source>
</reference>
<dbReference type="EMBL" id="HG794546">
    <property type="protein sequence ID" value="CDL00971.1"/>
    <property type="molecule type" value="Genomic_DNA"/>
</dbReference>
<organism evidence="2 3">
    <name type="scientific">Magnetospirillum gryphiswaldense (strain DSM 6361 / JCM 21280 / NBRC 15271 / MSR-1)</name>
    <dbReference type="NCBI Taxonomy" id="431944"/>
    <lineage>
        <taxon>Bacteria</taxon>
        <taxon>Pseudomonadati</taxon>
        <taxon>Pseudomonadota</taxon>
        <taxon>Alphaproteobacteria</taxon>
        <taxon>Rhodospirillales</taxon>
        <taxon>Rhodospirillaceae</taxon>
        <taxon>Magnetospirillum</taxon>
    </lineage>
</organism>
<gene>
    <name evidence="2" type="ordered locus">MGMSRv2__3756</name>
</gene>
<protein>
    <submittedName>
        <fullName evidence="2">Uncharacterized protein</fullName>
    </submittedName>
</protein>
<sequence>MLPLDKIIPTNEPQLGGNAISDEAADEGDDLLTGS</sequence>
<feature type="compositionally biased region" description="Acidic residues" evidence="1">
    <location>
        <begin position="23"/>
        <end position="35"/>
    </location>
</feature>
<dbReference type="HOGENOM" id="CLU_3365729_0_0_5"/>
<name>V6F8N9_MAGGM</name>
<evidence type="ECO:0000313" key="3">
    <source>
        <dbReference type="Proteomes" id="UP000018922"/>
    </source>
</evidence>
<keyword evidence="3" id="KW-1185">Reference proteome</keyword>
<dbReference type="STRING" id="1430440.MGMSRv2__3756"/>
<proteinExistence type="predicted"/>
<evidence type="ECO:0000256" key="1">
    <source>
        <dbReference type="SAM" id="MobiDB-lite"/>
    </source>
</evidence>
<feature type="region of interest" description="Disordered" evidence="1">
    <location>
        <begin position="1"/>
        <end position="35"/>
    </location>
</feature>
<accession>V6F8N9</accession>